<evidence type="ECO:0008006" key="4">
    <source>
        <dbReference type="Google" id="ProtNLM"/>
    </source>
</evidence>
<keyword evidence="3" id="KW-1185">Reference proteome</keyword>
<feature type="chain" id="PRO_5047163815" description="PEP-CTERM protein-sorting domain-containing protein" evidence="1">
    <location>
        <begin position="25"/>
        <end position="218"/>
    </location>
</feature>
<comment type="caution">
    <text evidence="2">The sequence shown here is derived from an EMBL/GenBank/DDBJ whole genome shotgun (WGS) entry which is preliminary data.</text>
</comment>
<accession>A0ABP9UQH8</accession>
<evidence type="ECO:0000313" key="3">
    <source>
        <dbReference type="Proteomes" id="UP001476282"/>
    </source>
</evidence>
<proteinExistence type="predicted"/>
<evidence type="ECO:0000256" key="1">
    <source>
        <dbReference type="SAM" id="SignalP"/>
    </source>
</evidence>
<sequence length="218" mass="21768">MKLPSLKLTAMGGATLALAPTLHAATILSGTGLEKNLPVPSDHGSNLAGTPDIAVLWSPAGAGGWETYTDDEWTHPSAAADTGSGVYQMDAAITGATYTIQLSPGSGYDVVLTSIDFNVYNGGGDFNIGWTVTGSTSGTLGSGSFLAVTDQNSTLSFGALSGTGGESVSLDLVIGAGSGTGSYLAADNLAFDQVAVPEPGGIVLGALGLGALAMRRRR</sequence>
<keyword evidence="1" id="KW-0732">Signal</keyword>
<feature type="signal peptide" evidence="1">
    <location>
        <begin position="1"/>
        <end position="24"/>
    </location>
</feature>
<name>A0ABP9UQH8_9BACT</name>
<reference evidence="2 3" key="1">
    <citation type="submission" date="2024-02" db="EMBL/GenBank/DDBJ databases">
        <title>Haloferula sargassicola NBRC 104335.</title>
        <authorList>
            <person name="Ichikawa N."/>
            <person name="Katano-Makiyama Y."/>
            <person name="Hidaka K."/>
        </authorList>
    </citation>
    <scope>NUCLEOTIDE SEQUENCE [LARGE SCALE GENOMIC DNA]</scope>
    <source>
        <strain evidence="2 3">NBRC 104335</strain>
    </source>
</reference>
<gene>
    <name evidence="2" type="ORF">Hsar01_01258</name>
</gene>
<dbReference type="RefSeq" id="WP_353566190.1">
    <property type="nucleotide sequence ID" value="NZ_BAABRI010000006.1"/>
</dbReference>
<protein>
    <recommendedName>
        <fullName evidence="4">PEP-CTERM protein-sorting domain-containing protein</fullName>
    </recommendedName>
</protein>
<dbReference type="EMBL" id="BAABRI010000006">
    <property type="protein sequence ID" value="GAA5482043.1"/>
    <property type="molecule type" value="Genomic_DNA"/>
</dbReference>
<dbReference type="Proteomes" id="UP001476282">
    <property type="component" value="Unassembled WGS sequence"/>
</dbReference>
<evidence type="ECO:0000313" key="2">
    <source>
        <dbReference type="EMBL" id="GAA5482043.1"/>
    </source>
</evidence>
<organism evidence="2 3">
    <name type="scientific">Haloferula sargassicola</name>
    <dbReference type="NCBI Taxonomy" id="490096"/>
    <lineage>
        <taxon>Bacteria</taxon>
        <taxon>Pseudomonadati</taxon>
        <taxon>Verrucomicrobiota</taxon>
        <taxon>Verrucomicrobiia</taxon>
        <taxon>Verrucomicrobiales</taxon>
        <taxon>Verrucomicrobiaceae</taxon>
        <taxon>Haloferula</taxon>
    </lineage>
</organism>